<sequence>MKIKTLSTSFLVLSYVLFILIQILVEVIVRFGLPYLWVLIFHFTFVILLGYMATGTLVIDFQNEKDAIVIEWDKKPIYTKIENQTINLSEVKSWKVYDGRVADRLKIYFNNNKSLTIDFNNLTDFGENSKKMDELLNILKANKVER</sequence>
<keyword evidence="1" id="KW-0472">Membrane</keyword>
<evidence type="ECO:0000313" key="2">
    <source>
        <dbReference type="EMBL" id="MCV9931391.1"/>
    </source>
</evidence>
<reference evidence="2" key="1">
    <citation type="submission" date="2022-10" db="EMBL/GenBank/DDBJ databases">
        <title>Two novel species of Flavobacterium.</title>
        <authorList>
            <person name="Liu Q."/>
            <person name="Xin Y.-H."/>
        </authorList>
    </citation>
    <scope>NUCLEOTIDE SEQUENCE</scope>
    <source>
        <strain evidence="2">LS1R47</strain>
    </source>
</reference>
<keyword evidence="1" id="KW-1133">Transmembrane helix</keyword>
<organism evidence="2 3">
    <name type="scientific">Flavobacterium frigoritolerans</name>
    <dbReference type="NCBI Taxonomy" id="2987686"/>
    <lineage>
        <taxon>Bacteria</taxon>
        <taxon>Pseudomonadati</taxon>
        <taxon>Bacteroidota</taxon>
        <taxon>Flavobacteriia</taxon>
        <taxon>Flavobacteriales</taxon>
        <taxon>Flavobacteriaceae</taxon>
        <taxon>Flavobacterium</taxon>
    </lineage>
</organism>
<keyword evidence="1" id="KW-0812">Transmembrane</keyword>
<evidence type="ECO:0000256" key="1">
    <source>
        <dbReference type="SAM" id="Phobius"/>
    </source>
</evidence>
<name>A0A9X3C0T5_9FLAO</name>
<protein>
    <submittedName>
        <fullName evidence="2">Uncharacterized protein</fullName>
    </submittedName>
</protein>
<feature type="transmembrane region" description="Helical" evidence="1">
    <location>
        <begin position="12"/>
        <end position="29"/>
    </location>
</feature>
<evidence type="ECO:0000313" key="3">
    <source>
        <dbReference type="Proteomes" id="UP001151133"/>
    </source>
</evidence>
<accession>A0A9X3C0T5</accession>
<dbReference type="Proteomes" id="UP001151133">
    <property type="component" value="Unassembled WGS sequence"/>
</dbReference>
<dbReference type="RefSeq" id="WP_264285721.1">
    <property type="nucleotide sequence ID" value="NZ_JAOZEV010000002.1"/>
</dbReference>
<dbReference type="EMBL" id="JAOZEV010000002">
    <property type="protein sequence ID" value="MCV9931391.1"/>
    <property type="molecule type" value="Genomic_DNA"/>
</dbReference>
<comment type="caution">
    <text evidence="2">The sequence shown here is derived from an EMBL/GenBank/DDBJ whole genome shotgun (WGS) entry which is preliminary data.</text>
</comment>
<feature type="transmembrane region" description="Helical" evidence="1">
    <location>
        <begin position="35"/>
        <end position="59"/>
    </location>
</feature>
<gene>
    <name evidence="2" type="ORF">OIU80_03780</name>
</gene>
<proteinExistence type="predicted"/>
<dbReference type="AlphaFoldDB" id="A0A9X3C0T5"/>
<keyword evidence="3" id="KW-1185">Reference proteome</keyword>